<sequence>MALALLFLFLFLLETVQSQDQDFYQTAEAESLLQTFFVQPNFNYSWRMARKEQQGQYGGVDCGNHACTFSVISLLQVLGKWYALAMADVAIKNGAKKKINMHSVFFNVTDDHGYLFTTIMYRLFLPNVFSKPIMVDGSYQECDRWIRKFSPTQYPRIFILKYPSRSHGLQSYTMTVLSTNSNEYALMVFGKEFHDKEYIHLMLYGRTKKQRLLMKESFIYIAQNLGFTEDNMVFFIPIEKCIDES</sequence>
<protein>
    <submittedName>
        <fullName evidence="7">Neutrophil gelatinase-associated lipocalin-like</fullName>
    </submittedName>
</protein>
<dbReference type="InterPro" id="IPR002345">
    <property type="entry name" value="Lipocalin"/>
</dbReference>
<accession>A0A6P3VDC7</accession>
<evidence type="ECO:0000256" key="2">
    <source>
        <dbReference type="ARBA" id="ARBA00006889"/>
    </source>
</evidence>
<organism evidence="6 7">
    <name type="scientific">Octodon degus</name>
    <name type="common">Degu</name>
    <name type="synonym">Sciurus degus</name>
    <dbReference type="NCBI Taxonomy" id="10160"/>
    <lineage>
        <taxon>Eukaryota</taxon>
        <taxon>Metazoa</taxon>
        <taxon>Chordata</taxon>
        <taxon>Craniata</taxon>
        <taxon>Vertebrata</taxon>
        <taxon>Euteleostomi</taxon>
        <taxon>Mammalia</taxon>
        <taxon>Eutheria</taxon>
        <taxon>Euarchontoglires</taxon>
        <taxon>Glires</taxon>
        <taxon>Rodentia</taxon>
        <taxon>Hystricomorpha</taxon>
        <taxon>Octodontidae</taxon>
        <taxon>Octodon</taxon>
    </lineage>
</organism>
<evidence type="ECO:0000256" key="4">
    <source>
        <dbReference type="SAM" id="SignalP"/>
    </source>
</evidence>
<proteinExistence type="inferred from homology"/>
<dbReference type="RefSeq" id="XP_012372440.1">
    <property type="nucleotide sequence ID" value="XM_012516986.1"/>
</dbReference>
<keyword evidence="6" id="KW-1185">Reference proteome</keyword>
<dbReference type="InterPro" id="IPR012674">
    <property type="entry name" value="Calycin"/>
</dbReference>
<feature type="signal peptide" evidence="4">
    <location>
        <begin position="1"/>
        <end position="18"/>
    </location>
</feature>
<reference evidence="7" key="1">
    <citation type="submission" date="2025-08" db="UniProtKB">
        <authorList>
            <consortium name="RefSeq"/>
        </authorList>
    </citation>
    <scope>IDENTIFICATION</scope>
</reference>
<dbReference type="InterPro" id="IPR000566">
    <property type="entry name" value="Lipocln_cytosolic_FA-bd_dom"/>
</dbReference>
<dbReference type="GO" id="GO:0005615">
    <property type="term" value="C:extracellular space"/>
    <property type="evidence" value="ECO:0007669"/>
    <property type="project" value="TreeGrafter"/>
</dbReference>
<dbReference type="InParanoid" id="A0A6P3VDC7"/>
<dbReference type="Proteomes" id="UP000515203">
    <property type="component" value="Unplaced"/>
</dbReference>
<dbReference type="PRINTS" id="PR01254">
    <property type="entry name" value="PGNDSYNTHASE"/>
</dbReference>
<dbReference type="AlphaFoldDB" id="A0A6P3VDC7"/>
<feature type="chain" id="PRO_5027654546" evidence="4">
    <location>
        <begin position="19"/>
        <end position="245"/>
    </location>
</feature>
<keyword evidence="4" id="KW-0732">Signal</keyword>
<evidence type="ECO:0000256" key="1">
    <source>
        <dbReference type="ARBA" id="ARBA00004613"/>
    </source>
</evidence>
<evidence type="ECO:0000313" key="7">
    <source>
        <dbReference type="RefSeq" id="XP_012372440.1"/>
    </source>
</evidence>
<dbReference type="PANTHER" id="PTHR11430:SF13">
    <property type="entry name" value="NEUTROPHIL GELATINASE-ASSOCIATED LIPOCALIN"/>
    <property type="match status" value="1"/>
</dbReference>
<comment type="subcellular location">
    <subcellularLocation>
        <location evidence="1">Secreted</location>
    </subcellularLocation>
</comment>
<evidence type="ECO:0000259" key="5">
    <source>
        <dbReference type="Pfam" id="PF00061"/>
    </source>
</evidence>
<dbReference type="GO" id="GO:0036094">
    <property type="term" value="F:small molecule binding"/>
    <property type="evidence" value="ECO:0007669"/>
    <property type="project" value="InterPro"/>
</dbReference>
<keyword evidence="3" id="KW-0964">Secreted</keyword>
<dbReference type="SUPFAM" id="SSF50814">
    <property type="entry name" value="Lipocalins"/>
    <property type="match status" value="1"/>
</dbReference>
<dbReference type="Pfam" id="PF00061">
    <property type="entry name" value="Lipocalin"/>
    <property type="match status" value="1"/>
</dbReference>
<comment type="similarity">
    <text evidence="2">Belongs to the calycin superfamily. Lipocalin family.</text>
</comment>
<feature type="domain" description="Lipocalin/cytosolic fatty-acid binding" evidence="5">
    <location>
        <begin position="79"/>
        <end position="235"/>
    </location>
</feature>
<evidence type="ECO:0000256" key="3">
    <source>
        <dbReference type="ARBA" id="ARBA00022525"/>
    </source>
</evidence>
<dbReference type="GeneID" id="105743595"/>
<dbReference type="Gene3D" id="2.40.128.20">
    <property type="match status" value="1"/>
</dbReference>
<name>A0A6P3VDC7_OCTDE</name>
<evidence type="ECO:0000313" key="6">
    <source>
        <dbReference type="Proteomes" id="UP000515203"/>
    </source>
</evidence>
<dbReference type="PANTHER" id="PTHR11430">
    <property type="entry name" value="LIPOCALIN"/>
    <property type="match status" value="1"/>
</dbReference>
<gene>
    <name evidence="7" type="primary">LOC105743595</name>
</gene>